<keyword evidence="2" id="KW-1003">Cell membrane</keyword>
<keyword evidence="9" id="KW-1185">Reference proteome</keyword>
<reference evidence="8 9" key="1">
    <citation type="submission" date="2016-12" db="EMBL/GenBank/DDBJ databases">
        <title>Draft genome sequences of strains Salinicola socius SMB35, Salinicola sp. MH3R3-1 and Chromohalobacter sp. SMB17 from the Verkhnekamsk potash mining region of Russia.</title>
        <authorList>
            <person name="Mavrodi D.V."/>
            <person name="Olsson B.E."/>
            <person name="Korsakova E.S."/>
            <person name="Pyankova A."/>
            <person name="Mavrodi O.V."/>
            <person name="Plotnikova E.G."/>
        </authorList>
    </citation>
    <scope>NUCLEOTIDE SEQUENCE [LARGE SCALE GENOMIC DNA]</scope>
    <source>
        <strain evidence="8 9">SMB17</strain>
    </source>
</reference>
<feature type="domain" description="ABC3 transporter permease C-terminal" evidence="7">
    <location>
        <begin position="260"/>
        <end position="363"/>
    </location>
</feature>
<evidence type="ECO:0000256" key="1">
    <source>
        <dbReference type="ARBA" id="ARBA00004651"/>
    </source>
</evidence>
<keyword evidence="3 6" id="KW-0812">Transmembrane</keyword>
<organism evidence="8 9">
    <name type="scientific">Chromohalobacter japonicus</name>
    <dbReference type="NCBI Taxonomy" id="223900"/>
    <lineage>
        <taxon>Bacteria</taxon>
        <taxon>Pseudomonadati</taxon>
        <taxon>Pseudomonadota</taxon>
        <taxon>Gammaproteobacteria</taxon>
        <taxon>Oceanospirillales</taxon>
        <taxon>Halomonadaceae</taxon>
        <taxon>Chromohalobacter</taxon>
    </lineage>
</organism>
<dbReference type="EMBL" id="MSDQ01000049">
    <property type="protein sequence ID" value="OLO09918.1"/>
    <property type="molecule type" value="Genomic_DNA"/>
</dbReference>
<dbReference type="Proteomes" id="UP000186806">
    <property type="component" value="Unassembled WGS sequence"/>
</dbReference>
<feature type="transmembrane region" description="Helical" evidence="6">
    <location>
        <begin position="474"/>
        <end position="493"/>
    </location>
</feature>
<gene>
    <name evidence="8" type="ORF">BTW10_17460</name>
</gene>
<name>A0A1Q8T8G2_9GAMM</name>
<dbReference type="AlphaFoldDB" id="A0A1Q8T8G2"/>
<dbReference type="PANTHER" id="PTHR30287:SF1">
    <property type="entry name" value="INNER MEMBRANE PROTEIN"/>
    <property type="match status" value="1"/>
</dbReference>
<feature type="transmembrane region" description="Helical" evidence="6">
    <location>
        <begin position="389"/>
        <end position="408"/>
    </location>
</feature>
<comment type="subcellular location">
    <subcellularLocation>
        <location evidence="1">Cell membrane</location>
        <topology evidence="1">Multi-pass membrane protein</topology>
    </subcellularLocation>
</comment>
<dbReference type="InterPro" id="IPR038766">
    <property type="entry name" value="Membrane_comp_ABC_pdt"/>
</dbReference>
<feature type="transmembrane region" description="Helical" evidence="6">
    <location>
        <begin position="715"/>
        <end position="735"/>
    </location>
</feature>
<feature type="domain" description="ABC3 transporter permease C-terminal" evidence="7">
    <location>
        <begin position="719"/>
        <end position="831"/>
    </location>
</feature>
<evidence type="ECO:0000313" key="9">
    <source>
        <dbReference type="Proteomes" id="UP000186806"/>
    </source>
</evidence>
<feature type="transmembrane region" description="Helical" evidence="6">
    <location>
        <begin position="311"/>
        <end position="336"/>
    </location>
</feature>
<feature type="transmembrane region" description="Helical" evidence="6">
    <location>
        <begin position="20"/>
        <end position="41"/>
    </location>
</feature>
<comment type="caution">
    <text evidence="8">The sequence shown here is derived from an EMBL/GenBank/DDBJ whole genome shotgun (WGS) entry which is preliminary data.</text>
</comment>
<keyword evidence="5 6" id="KW-0472">Membrane</keyword>
<sequence>MKAFSLSLKGLWRDLRAADVRALFVALALAVAASTMIGFFLDRLDRGLTRQAGQLMGGDLVLEQGDPFSEELRQTLRDAGLTLSQQVDLISMVSRDDAFQPASLKVVDAAYPLYGQVRVDRGEGLERLAHGPVPGSVWVAPRLARLMELDIGDTLAIGDSTLTVSGLIEREPDQSAGFSAFNPRVMMHRNDLAATDLVQPGSRLEYELLAKGPPEAVARVQSRLESLRDNGVEVRDVREDRPRLGGALDRAQRYLSLSGLAAVLLAGVAVAMATRRYVDRHLDTAALLRCFGASQRQLVTLFVLQLAWLALAAAVVGALLGLLGQAGLLVILTNFLPLELPPPGPLPLLMGVLTALAVLIGFAGPTLLRLKRVSALKVLRRELDPVPMAGWAVVIIASGVFGALLWLYSGDFTLSLGLLIGGELALAALWLLGHGLLSGLLRLVRGVAGERRHGARHAWRLGARQLARRRHASLGQLLAFSVTFAAMAIIALVRGDLVTAWESQLPEDTPNYFAINIQPAEREGFREIVEGASDTRSALYPIVRGRLVAIDGDAAEDAVPAEQRDANVLRRELNLTWRETLPEGNRIVAGEWFDADAPAGDDRPVPISMEQDLAERLGVTLGEVLRFDIGGETVEGRVTSLRSLDWESFRPNFFVIFPPGTLERFSHSYITAFHLEDERQTTIGKLVSRYPGVSLLNVDAILEQVRELLGQVTRAIELVLVFVLLAGISVLYAALTASRPMRAHESALLRVFGAGDRMIAQIQGVEFALLGIASGLLGALLAEAAALGVYLMWFDLPPRLHWPLWVVMPLGGGLLIGGIGHLLTRQVRRQAPMESLRLLGET</sequence>
<accession>A0A1Q8T8G2</accession>
<dbReference type="GO" id="GO:0005886">
    <property type="term" value="C:plasma membrane"/>
    <property type="evidence" value="ECO:0007669"/>
    <property type="project" value="UniProtKB-SubCell"/>
</dbReference>
<evidence type="ECO:0000256" key="3">
    <source>
        <dbReference type="ARBA" id="ARBA00022692"/>
    </source>
</evidence>
<feature type="transmembrane region" description="Helical" evidence="6">
    <location>
        <begin position="348"/>
        <end position="368"/>
    </location>
</feature>
<keyword evidence="4 6" id="KW-1133">Transmembrane helix</keyword>
<evidence type="ECO:0000256" key="4">
    <source>
        <dbReference type="ARBA" id="ARBA00022989"/>
    </source>
</evidence>
<evidence type="ECO:0000259" key="7">
    <source>
        <dbReference type="Pfam" id="PF02687"/>
    </source>
</evidence>
<feature type="transmembrane region" description="Helical" evidence="6">
    <location>
        <begin position="254"/>
        <end position="274"/>
    </location>
</feature>
<dbReference type="STRING" id="223900.GCA_000821045_01718"/>
<protein>
    <submittedName>
        <fullName evidence="8">ABC transporter permease</fullName>
    </submittedName>
</protein>
<evidence type="ECO:0000313" key="8">
    <source>
        <dbReference type="EMBL" id="OLO09918.1"/>
    </source>
</evidence>
<dbReference type="Pfam" id="PF02687">
    <property type="entry name" value="FtsX"/>
    <property type="match status" value="2"/>
</dbReference>
<proteinExistence type="predicted"/>
<feature type="transmembrane region" description="Helical" evidence="6">
    <location>
        <begin position="414"/>
        <end position="432"/>
    </location>
</feature>
<evidence type="ECO:0000256" key="5">
    <source>
        <dbReference type="ARBA" id="ARBA00023136"/>
    </source>
</evidence>
<dbReference type="InterPro" id="IPR003838">
    <property type="entry name" value="ABC3_permease_C"/>
</dbReference>
<dbReference type="PANTHER" id="PTHR30287">
    <property type="entry name" value="MEMBRANE COMPONENT OF PREDICTED ABC SUPERFAMILY METABOLITE UPTAKE TRANSPORTER"/>
    <property type="match status" value="1"/>
</dbReference>
<feature type="transmembrane region" description="Helical" evidence="6">
    <location>
        <begin position="767"/>
        <end position="790"/>
    </location>
</feature>
<dbReference type="RefSeq" id="WP_075370509.1">
    <property type="nucleotide sequence ID" value="NZ_MSDQ01000049.1"/>
</dbReference>
<evidence type="ECO:0000256" key="6">
    <source>
        <dbReference type="SAM" id="Phobius"/>
    </source>
</evidence>
<evidence type="ECO:0000256" key="2">
    <source>
        <dbReference type="ARBA" id="ARBA00022475"/>
    </source>
</evidence>
<feature type="transmembrane region" description="Helical" evidence="6">
    <location>
        <begin position="802"/>
        <end position="823"/>
    </location>
</feature>